<sequence length="100" mass="11409">MERKYKITPKQQYDRDGATVWHGRHNDNLARYRADGTYDCGQPVPVADMAAVTEAVMRVIATRQTEILICGEPEKRLTDAEVAAIEATSARMREWQRTDI</sequence>
<gene>
    <name evidence="1" type="ORF">MM171A03079_0004</name>
</gene>
<evidence type="ECO:0000313" key="1">
    <source>
        <dbReference type="EMBL" id="QJH92600.1"/>
    </source>
</evidence>
<dbReference type="EMBL" id="MT143904">
    <property type="protein sequence ID" value="QJH92600.1"/>
    <property type="molecule type" value="Genomic_DNA"/>
</dbReference>
<organism evidence="1">
    <name type="scientific">viral metagenome</name>
    <dbReference type="NCBI Taxonomy" id="1070528"/>
    <lineage>
        <taxon>unclassified sequences</taxon>
        <taxon>metagenomes</taxon>
        <taxon>organismal metagenomes</taxon>
    </lineage>
</organism>
<proteinExistence type="predicted"/>
<name>A0A6M3X4A3_9ZZZZ</name>
<accession>A0A6M3X4A3</accession>
<dbReference type="AlphaFoldDB" id="A0A6M3X4A3"/>
<reference evidence="1" key="1">
    <citation type="submission" date="2020-03" db="EMBL/GenBank/DDBJ databases">
        <title>The deep terrestrial virosphere.</title>
        <authorList>
            <person name="Holmfeldt K."/>
            <person name="Nilsson E."/>
            <person name="Simone D."/>
            <person name="Lopez-Fernandez M."/>
            <person name="Wu X."/>
            <person name="de Brujin I."/>
            <person name="Lundin D."/>
            <person name="Andersson A."/>
            <person name="Bertilsson S."/>
            <person name="Dopson M."/>
        </authorList>
    </citation>
    <scope>NUCLEOTIDE SEQUENCE</scope>
    <source>
        <strain evidence="1">MM171A03079</strain>
    </source>
</reference>
<protein>
    <submittedName>
        <fullName evidence="1">Uncharacterized protein</fullName>
    </submittedName>
</protein>